<evidence type="ECO:0000256" key="3">
    <source>
        <dbReference type="ARBA" id="ARBA00022679"/>
    </source>
</evidence>
<dbReference type="HAMAP" id="MF_00020">
    <property type="entry name" value="Acetate_kinase"/>
    <property type="match status" value="1"/>
</dbReference>
<keyword evidence="12" id="KW-1185">Reference proteome</keyword>
<dbReference type="PIRSF" id="PIRSF000722">
    <property type="entry name" value="Acetate_prop_kin"/>
    <property type="match status" value="1"/>
</dbReference>
<dbReference type="GO" id="GO:0006085">
    <property type="term" value="P:acetyl-CoA biosynthetic process"/>
    <property type="evidence" value="ECO:0007669"/>
    <property type="project" value="UniProtKB-UniRule"/>
</dbReference>
<keyword evidence="8 9" id="KW-0460">Magnesium</keyword>
<comment type="similarity">
    <text evidence="1 9 10">Belongs to the acetokinase family.</text>
</comment>
<dbReference type="GO" id="GO:0006083">
    <property type="term" value="P:acetate metabolic process"/>
    <property type="evidence" value="ECO:0007669"/>
    <property type="project" value="TreeGrafter"/>
</dbReference>
<dbReference type="GO" id="GO:0005829">
    <property type="term" value="C:cytosol"/>
    <property type="evidence" value="ECO:0007669"/>
    <property type="project" value="TreeGrafter"/>
</dbReference>
<dbReference type="SUPFAM" id="SSF53067">
    <property type="entry name" value="Actin-like ATPase domain"/>
    <property type="match status" value="2"/>
</dbReference>
<keyword evidence="7 9" id="KW-0067">ATP-binding</keyword>
<feature type="active site" description="Proton donor/acceptor" evidence="9">
    <location>
        <position position="153"/>
    </location>
</feature>
<dbReference type="InterPro" id="IPR004372">
    <property type="entry name" value="Ac/propionate_kinase"/>
</dbReference>
<dbReference type="AlphaFoldDB" id="A0A1G6I9D1"/>
<evidence type="ECO:0000256" key="6">
    <source>
        <dbReference type="ARBA" id="ARBA00022777"/>
    </source>
</evidence>
<dbReference type="InterPro" id="IPR000890">
    <property type="entry name" value="Aliphatic_acid_kin_short-chain"/>
</dbReference>
<dbReference type="Proteomes" id="UP000199628">
    <property type="component" value="Unassembled WGS sequence"/>
</dbReference>
<dbReference type="PANTHER" id="PTHR21060:SF21">
    <property type="entry name" value="ACETATE KINASE"/>
    <property type="match status" value="1"/>
</dbReference>
<keyword evidence="3 9" id="KW-0808">Transferase</keyword>
<dbReference type="GO" id="GO:0008776">
    <property type="term" value="F:acetate kinase activity"/>
    <property type="evidence" value="ECO:0007669"/>
    <property type="project" value="UniProtKB-UniRule"/>
</dbReference>
<dbReference type="GO" id="GO:0005524">
    <property type="term" value="F:ATP binding"/>
    <property type="evidence" value="ECO:0007669"/>
    <property type="project" value="UniProtKB-KW"/>
</dbReference>
<comment type="subunit">
    <text evidence="9">Homodimer.</text>
</comment>
<dbReference type="UniPathway" id="UPA00340">
    <property type="reaction ID" value="UER00458"/>
</dbReference>
<keyword evidence="6 9" id="KW-0418">Kinase</keyword>
<dbReference type="PROSITE" id="PS01076">
    <property type="entry name" value="ACETATE_KINASE_2"/>
    <property type="match status" value="1"/>
</dbReference>
<evidence type="ECO:0000256" key="10">
    <source>
        <dbReference type="RuleBase" id="RU003835"/>
    </source>
</evidence>
<organism evidence="11 12">
    <name type="scientific">Ruegeria marina</name>
    <dbReference type="NCBI Taxonomy" id="639004"/>
    <lineage>
        <taxon>Bacteria</taxon>
        <taxon>Pseudomonadati</taxon>
        <taxon>Pseudomonadota</taxon>
        <taxon>Alphaproteobacteria</taxon>
        <taxon>Rhodobacterales</taxon>
        <taxon>Roseobacteraceae</taxon>
        <taxon>Ruegeria</taxon>
    </lineage>
</organism>
<dbReference type="GO" id="GO:0000287">
    <property type="term" value="F:magnesium ion binding"/>
    <property type="evidence" value="ECO:0007669"/>
    <property type="project" value="UniProtKB-UniRule"/>
</dbReference>
<evidence type="ECO:0000256" key="7">
    <source>
        <dbReference type="ARBA" id="ARBA00022840"/>
    </source>
</evidence>
<dbReference type="InterPro" id="IPR023865">
    <property type="entry name" value="Aliphatic_acid_kinase_CS"/>
</dbReference>
<dbReference type="Pfam" id="PF00871">
    <property type="entry name" value="Acetate_kinase"/>
    <property type="match status" value="1"/>
</dbReference>
<evidence type="ECO:0000256" key="1">
    <source>
        <dbReference type="ARBA" id="ARBA00008748"/>
    </source>
</evidence>
<dbReference type="PRINTS" id="PR00471">
    <property type="entry name" value="ACETATEKNASE"/>
</dbReference>
<dbReference type="Gene3D" id="3.30.420.40">
    <property type="match status" value="2"/>
</dbReference>
<comment type="caution">
    <text evidence="9">Lacks conserved residue(s) required for the propagation of feature annotation.</text>
</comment>
<feature type="binding site" evidence="9">
    <location>
        <begin position="211"/>
        <end position="215"/>
    </location>
    <ligand>
        <name>ATP</name>
        <dbReference type="ChEBI" id="CHEBI:30616"/>
    </ligand>
</feature>
<comment type="subcellular location">
    <subcellularLocation>
        <location evidence="9">Cytoplasm</location>
    </subcellularLocation>
</comment>
<dbReference type="NCBIfam" id="TIGR00016">
    <property type="entry name" value="ackA"/>
    <property type="match status" value="1"/>
</dbReference>
<dbReference type="EC" id="2.7.2.1" evidence="9"/>
<feature type="site" description="Transition state stabilizer" evidence="9">
    <location>
        <position position="244"/>
    </location>
</feature>
<comment type="catalytic activity">
    <reaction evidence="9">
        <text>acetate + ATP = acetyl phosphate + ADP</text>
        <dbReference type="Rhea" id="RHEA:11352"/>
        <dbReference type="ChEBI" id="CHEBI:22191"/>
        <dbReference type="ChEBI" id="CHEBI:30089"/>
        <dbReference type="ChEBI" id="CHEBI:30616"/>
        <dbReference type="ChEBI" id="CHEBI:456216"/>
        <dbReference type="EC" id="2.7.2.1"/>
    </reaction>
</comment>
<feature type="binding site" evidence="9">
    <location>
        <position position="382"/>
    </location>
    <ligand>
        <name>Mg(2+)</name>
        <dbReference type="ChEBI" id="CHEBI:18420"/>
    </ligand>
</feature>
<sequence length="396" mass="42429">MTANTLVTLNAGSSSLRCAVFDRTDDGPRPRIRLSLRGLPARMILERRDLCADETEEFELDPPEDKATAQGAARATMVQRLVEEVDEKAIAAISHRVVHGGARYADPVKVDSTVLSRLDALSPLAPSHQPHNLDAIRDLSERFPGVPQIACFDTAFHRSLPHNDRIFALPRHLSEEGVVRYGFHGLSYEHVAAALAGTRPALARGRVIVAHLGHGVSMCALKGGTSVATTMGMTALDGLPMGRRPGALDPGIILYLIEERGMSPADLRDMLYERSGLLGLSGISGEMPDLLASDSKDAARAVDFFVYRCQREIGSLAAALGGLDGLVFTGGIGEHAPAIRKRICSDLGWLGVVLDEGANRKGATQLSAAQARVTTLMIPTDEESVLARHAEGLLRS</sequence>
<reference evidence="12" key="1">
    <citation type="submission" date="2016-10" db="EMBL/GenBank/DDBJ databases">
        <authorList>
            <person name="Varghese N."/>
            <person name="Submissions S."/>
        </authorList>
    </citation>
    <scope>NUCLEOTIDE SEQUENCE [LARGE SCALE GENOMIC DNA]</scope>
    <source>
        <strain evidence="12">CGMCC 1.9108</strain>
    </source>
</reference>
<evidence type="ECO:0000256" key="5">
    <source>
        <dbReference type="ARBA" id="ARBA00022741"/>
    </source>
</evidence>
<keyword evidence="2 9" id="KW-0963">Cytoplasm</keyword>
<protein>
    <recommendedName>
        <fullName evidence="9">Acetate kinase</fullName>
        <ecNumber evidence="9">2.7.2.1</ecNumber>
    </recommendedName>
    <alternativeName>
        <fullName evidence="9">Acetokinase</fullName>
    </alternativeName>
</protein>
<dbReference type="PANTHER" id="PTHR21060">
    <property type="entry name" value="ACETATE KINASE"/>
    <property type="match status" value="1"/>
</dbReference>
<comment type="function">
    <text evidence="9">Catalyzes the formation of acetyl phosphate from acetate and ATP. Can also catalyze the reverse reaction.</text>
</comment>
<feature type="binding site" evidence="9">
    <location>
        <position position="96"/>
    </location>
    <ligand>
        <name>substrate</name>
    </ligand>
</feature>
<evidence type="ECO:0000256" key="2">
    <source>
        <dbReference type="ARBA" id="ARBA00022490"/>
    </source>
</evidence>
<feature type="site" description="Transition state stabilizer" evidence="9">
    <location>
        <position position="184"/>
    </location>
</feature>
<evidence type="ECO:0000313" key="11">
    <source>
        <dbReference type="EMBL" id="SDC03104.1"/>
    </source>
</evidence>
<evidence type="ECO:0000256" key="8">
    <source>
        <dbReference type="ARBA" id="ARBA00022842"/>
    </source>
</evidence>
<comment type="cofactor">
    <cofactor evidence="9">
        <name>Mg(2+)</name>
        <dbReference type="ChEBI" id="CHEBI:18420"/>
    </cofactor>
    <cofactor evidence="9">
        <name>Mn(2+)</name>
        <dbReference type="ChEBI" id="CHEBI:29035"/>
    </cofactor>
    <text evidence="9">Mg(2+). Can also accept Mn(2+).</text>
</comment>
<dbReference type="InterPro" id="IPR043129">
    <property type="entry name" value="ATPase_NBD"/>
</dbReference>
<evidence type="ECO:0000256" key="4">
    <source>
        <dbReference type="ARBA" id="ARBA00022723"/>
    </source>
</evidence>
<keyword evidence="4 9" id="KW-0479">Metal-binding</keyword>
<evidence type="ECO:0000256" key="9">
    <source>
        <dbReference type="HAMAP-Rule" id="MF_00020"/>
    </source>
</evidence>
<dbReference type="OrthoDB" id="9802453at2"/>
<dbReference type="RefSeq" id="WP_093026727.1">
    <property type="nucleotide sequence ID" value="NZ_FMZV01000001.1"/>
</dbReference>
<dbReference type="STRING" id="639004.SAMN04488239_10162"/>
<evidence type="ECO:0000313" key="12">
    <source>
        <dbReference type="Proteomes" id="UP000199628"/>
    </source>
</evidence>
<accession>A0A1G6I9D1</accession>
<feature type="binding site" evidence="9">
    <location>
        <position position="10"/>
    </location>
    <ligand>
        <name>Mg(2+)</name>
        <dbReference type="ChEBI" id="CHEBI:18420"/>
    </ligand>
</feature>
<name>A0A1G6I9D1_9RHOB</name>
<gene>
    <name evidence="9" type="primary">ackA</name>
    <name evidence="11" type="ORF">SAMN04488239_10162</name>
</gene>
<feature type="binding site" evidence="9">
    <location>
        <begin position="331"/>
        <end position="335"/>
    </location>
    <ligand>
        <name>ATP</name>
        <dbReference type="ChEBI" id="CHEBI:30616"/>
    </ligand>
</feature>
<keyword evidence="5 9" id="KW-0547">Nucleotide-binding</keyword>
<comment type="pathway">
    <text evidence="9">Metabolic intermediate biosynthesis; acetyl-CoA biosynthesis; acetyl-CoA from acetate: step 1/2.</text>
</comment>
<dbReference type="EMBL" id="FMZV01000001">
    <property type="protein sequence ID" value="SDC03104.1"/>
    <property type="molecule type" value="Genomic_DNA"/>
</dbReference>
<proteinExistence type="inferred from homology"/>